<name>A0A521AVA0_9RHOB</name>
<protein>
    <recommendedName>
        <fullName evidence="4">Signal transducing protein</fullName>
    </recommendedName>
</protein>
<evidence type="ECO:0008006" key="4">
    <source>
        <dbReference type="Google" id="ProtNLM"/>
    </source>
</evidence>
<proteinExistence type="predicted"/>
<gene>
    <name evidence="2" type="ORF">SAMN06265221_101401</name>
</gene>
<organism evidence="2 3">
    <name type="scientific">Paracoccus laeviglucosivorans</name>
    <dbReference type="NCBI Taxonomy" id="1197861"/>
    <lineage>
        <taxon>Bacteria</taxon>
        <taxon>Pseudomonadati</taxon>
        <taxon>Pseudomonadota</taxon>
        <taxon>Alphaproteobacteria</taxon>
        <taxon>Rhodobacterales</taxon>
        <taxon>Paracoccaceae</taxon>
        <taxon>Paracoccus</taxon>
    </lineage>
</organism>
<sequence length="129" mass="13883">MKMTKTTAADPVMGDLELVAHAYRWHEAYLAAQALRAADIPADVLDGHTHHMMPYAGIALGGFRIVVPASHSRDALDLLATLPAPRATQPLWLSCAMVALVWWVGIGGMAGLPPMMSGLYLRQPARIDA</sequence>
<reference evidence="2 3" key="1">
    <citation type="submission" date="2017-05" db="EMBL/GenBank/DDBJ databases">
        <authorList>
            <person name="Varghese N."/>
            <person name="Submissions S."/>
        </authorList>
    </citation>
    <scope>NUCLEOTIDE SEQUENCE [LARGE SCALE GENOMIC DNA]</scope>
    <source>
        <strain evidence="2 3">DSM 100094</strain>
    </source>
</reference>
<keyword evidence="3" id="KW-1185">Reference proteome</keyword>
<evidence type="ECO:0000313" key="3">
    <source>
        <dbReference type="Proteomes" id="UP000319014"/>
    </source>
</evidence>
<dbReference type="EMBL" id="FXTK01000001">
    <property type="protein sequence ID" value="SMO38735.1"/>
    <property type="molecule type" value="Genomic_DNA"/>
</dbReference>
<feature type="transmembrane region" description="Helical" evidence="1">
    <location>
        <begin position="91"/>
        <end position="112"/>
    </location>
</feature>
<dbReference type="AlphaFoldDB" id="A0A521AVA0"/>
<keyword evidence="1" id="KW-0812">Transmembrane</keyword>
<accession>A0A521AVA0</accession>
<evidence type="ECO:0000313" key="2">
    <source>
        <dbReference type="EMBL" id="SMO38735.1"/>
    </source>
</evidence>
<dbReference type="Proteomes" id="UP000319014">
    <property type="component" value="Unassembled WGS sequence"/>
</dbReference>
<evidence type="ECO:0000256" key="1">
    <source>
        <dbReference type="SAM" id="Phobius"/>
    </source>
</evidence>
<keyword evidence="1" id="KW-1133">Transmembrane helix</keyword>
<keyword evidence="1" id="KW-0472">Membrane</keyword>